<evidence type="ECO:0000259" key="1">
    <source>
        <dbReference type="Pfam" id="PF06985"/>
    </source>
</evidence>
<organism evidence="2 3">
    <name type="scientific">Emericellopsis cladophorae</name>
    <dbReference type="NCBI Taxonomy" id="2686198"/>
    <lineage>
        <taxon>Eukaryota</taxon>
        <taxon>Fungi</taxon>
        <taxon>Dikarya</taxon>
        <taxon>Ascomycota</taxon>
        <taxon>Pezizomycotina</taxon>
        <taxon>Sordariomycetes</taxon>
        <taxon>Hypocreomycetidae</taxon>
        <taxon>Hypocreales</taxon>
        <taxon>Bionectriaceae</taxon>
        <taxon>Emericellopsis</taxon>
    </lineage>
</organism>
<reference evidence="2" key="1">
    <citation type="journal article" date="2021" name="J Fungi (Basel)">
        <title>Genomic and Metabolomic Analyses of the Marine Fungus Emericellopsis cladophorae: Insights into Saltwater Adaptability Mechanisms and Its Biosynthetic Potential.</title>
        <authorList>
            <person name="Goncalves M.F.M."/>
            <person name="Hilario S."/>
            <person name="Van de Peer Y."/>
            <person name="Esteves A.C."/>
            <person name="Alves A."/>
        </authorList>
    </citation>
    <scope>NUCLEOTIDE SEQUENCE</scope>
    <source>
        <strain evidence="2">MUM 19.33</strain>
    </source>
</reference>
<dbReference type="RefSeq" id="XP_051364989.1">
    <property type="nucleotide sequence ID" value="XM_051503358.1"/>
</dbReference>
<sequence length="359" mass="40416">MDLWCLSEPNRRKLFGDVIDKLESQWERHDRHLDNLHRLNPTIARNFETKSEKISNAPFRVLVPRGTRRRAVDGYVIVSWSWPNDGWTRATENPVLQPWPFPQDMVKSILDLRYEDEERLEGVWIDSLCINQQDDADKSLQIACMDAIYQNAARLVIVMEDVKIDHVAADALNRFNSVVQSARDRLSIALNVSDAGLIYDGPEQDKDWCFFMAALASLAIGEPGPLSMRQAPVALREGGIDGSTALSWLRRPTSAYTDGLAQESLSPATQSDNRPQIHLSATKEYIEIDLIFVGAPQRYVPSASTVEFIRAIEGRPEWQTIFQPGISHSFMPAVAGPVENPVVSRTFNGSIGQVLRFEV</sequence>
<gene>
    <name evidence="2" type="ORF">J7T54_004679</name>
</gene>
<dbReference type="InterPro" id="IPR052895">
    <property type="entry name" value="HetReg/Transcr_Mod"/>
</dbReference>
<name>A0A9P9Y6T8_9HYPO</name>
<dbReference type="GeneID" id="75831165"/>
<comment type="caution">
    <text evidence="2">The sequence shown here is derived from an EMBL/GenBank/DDBJ whole genome shotgun (WGS) entry which is preliminary data.</text>
</comment>
<dbReference type="InterPro" id="IPR010730">
    <property type="entry name" value="HET"/>
</dbReference>
<dbReference type="EMBL" id="JAGIXG020000005">
    <property type="protein sequence ID" value="KAI6784133.1"/>
    <property type="molecule type" value="Genomic_DNA"/>
</dbReference>
<dbReference type="PANTHER" id="PTHR24148">
    <property type="entry name" value="ANKYRIN REPEAT DOMAIN-CONTAINING PROTEIN 39 HOMOLOG-RELATED"/>
    <property type="match status" value="1"/>
</dbReference>
<protein>
    <recommendedName>
        <fullName evidence="1">Heterokaryon incompatibility domain-containing protein</fullName>
    </recommendedName>
</protein>
<proteinExistence type="predicted"/>
<feature type="domain" description="Heterokaryon incompatibility" evidence="1">
    <location>
        <begin position="75"/>
        <end position="166"/>
    </location>
</feature>
<evidence type="ECO:0000313" key="3">
    <source>
        <dbReference type="Proteomes" id="UP001055219"/>
    </source>
</evidence>
<dbReference type="AlphaFoldDB" id="A0A9P9Y6T8"/>
<evidence type="ECO:0000313" key="2">
    <source>
        <dbReference type="EMBL" id="KAI6784133.1"/>
    </source>
</evidence>
<dbReference type="PANTHER" id="PTHR24148:SF73">
    <property type="entry name" value="HET DOMAIN PROTEIN (AFU_ORTHOLOGUE AFUA_8G01020)"/>
    <property type="match status" value="1"/>
</dbReference>
<dbReference type="Proteomes" id="UP001055219">
    <property type="component" value="Unassembled WGS sequence"/>
</dbReference>
<dbReference type="Pfam" id="PF06985">
    <property type="entry name" value="HET"/>
    <property type="match status" value="1"/>
</dbReference>
<dbReference type="OrthoDB" id="2157530at2759"/>
<accession>A0A9P9Y6T8</accession>
<reference evidence="2" key="2">
    <citation type="submission" date="2022-07" db="EMBL/GenBank/DDBJ databases">
        <authorList>
            <person name="Goncalves M.F.M."/>
            <person name="Hilario S."/>
            <person name="Van De Peer Y."/>
            <person name="Esteves A.C."/>
            <person name="Alves A."/>
        </authorList>
    </citation>
    <scope>NUCLEOTIDE SEQUENCE</scope>
    <source>
        <strain evidence="2">MUM 19.33</strain>
    </source>
</reference>
<keyword evidence="3" id="KW-1185">Reference proteome</keyword>